<organism evidence="4 5">
    <name type="scientific">Zobellella taiwanensis</name>
    <dbReference type="NCBI Taxonomy" id="347535"/>
    <lineage>
        <taxon>Bacteria</taxon>
        <taxon>Pseudomonadati</taxon>
        <taxon>Pseudomonadota</taxon>
        <taxon>Gammaproteobacteria</taxon>
        <taxon>Aeromonadales</taxon>
        <taxon>Aeromonadaceae</taxon>
        <taxon>Zobellella</taxon>
    </lineage>
</organism>
<dbReference type="Pfam" id="PF22725">
    <property type="entry name" value="GFO_IDH_MocA_C3"/>
    <property type="match status" value="1"/>
</dbReference>
<dbReference type="RefSeq" id="WP_106452363.1">
    <property type="nucleotide sequence ID" value="NZ_PXYH01000003.1"/>
</dbReference>
<keyword evidence="1" id="KW-0560">Oxidoreductase</keyword>
<sequence>MNDFGIAILGAGMIGAAHASGYRAHQSRFQRDGANFQLLTVCDARQEAAEALATNYGFAETATDWRAVIADERVKVVSVTLPNFEHATVARAALAAGKHVLCEKPLALTAAEARDLAELASTAGVNSGTVFNNRRVPAIREIKNLVAAGEIGEPVHILIQYQSEYAADPTLPHSWRYLKDKAGGGALHDIGAHAIDVARFICGDILEIGGAISSTTVPRRFLPAQAAAGHNHVALSNESLPVDTDDVSSCVMRFESGCQGLFSTSRVAVGMGNTLSFALSGTRGTVRYSSARPGEYEIARLDDSPQAFRIISNRPASPYVSERTPVPHDGVGIGFAEVFGFMIAEFMESIAQGQPFTNGSIEDGLRVAEILEAIQLSADEHRPVQISEIRQ</sequence>
<reference evidence="4 5" key="1">
    <citation type="submission" date="2018-03" db="EMBL/GenBank/DDBJ databases">
        <title>The draft genome of Zobellella taiwanensis JCM 13381.</title>
        <authorList>
            <person name="Liu L."/>
            <person name="Li L."/>
            <person name="Wang T."/>
            <person name="Zhang X."/>
            <person name="Liang L."/>
        </authorList>
    </citation>
    <scope>NUCLEOTIDE SEQUENCE [LARGE SCALE GENOMIC DNA]</scope>
    <source>
        <strain evidence="4 5">JCM 13381</strain>
    </source>
</reference>
<dbReference type="OrthoDB" id="9801953at2"/>
<evidence type="ECO:0000313" key="5">
    <source>
        <dbReference type="Proteomes" id="UP000242181"/>
    </source>
</evidence>
<dbReference type="Gene3D" id="3.40.50.720">
    <property type="entry name" value="NAD(P)-binding Rossmann-like Domain"/>
    <property type="match status" value="1"/>
</dbReference>
<dbReference type="SUPFAM" id="SSF51735">
    <property type="entry name" value="NAD(P)-binding Rossmann-fold domains"/>
    <property type="match status" value="1"/>
</dbReference>
<dbReference type="AlphaFoldDB" id="A0A2P7R9W6"/>
<comment type="caution">
    <text evidence="4">The sequence shown here is derived from an EMBL/GenBank/DDBJ whole genome shotgun (WGS) entry which is preliminary data.</text>
</comment>
<protein>
    <submittedName>
        <fullName evidence="4">Gfo/Idh/MocA family oxidoreductase</fullName>
    </submittedName>
</protein>
<dbReference type="InterPro" id="IPR050463">
    <property type="entry name" value="Gfo/Idh/MocA_oxidrdct_glycsds"/>
</dbReference>
<dbReference type="InterPro" id="IPR000683">
    <property type="entry name" value="Gfo/Idh/MocA-like_OxRdtase_N"/>
</dbReference>
<evidence type="ECO:0000313" key="4">
    <source>
        <dbReference type="EMBL" id="PSJ46999.1"/>
    </source>
</evidence>
<dbReference type="GO" id="GO:0016491">
    <property type="term" value="F:oxidoreductase activity"/>
    <property type="evidence" value="ECO:0007669"/>
    <property type="project" value="UniProtKB-KW"/>
</dbReference>
<dbReference type="PANTHER" id="PTHR43818:SF11">
    <property type="entry name" value="BCDNA.GH03377"/>
    <property type="match status" value="1"/>
</dbReference>
<dbReference type="Proteomes" id="UP000242181">
    <property type="component" value="Unassembled WGS sequence"/>
</dbReference>
<evidence type="ECO:0000259" key="2">
    <source>
        <dbReference type="Pfam" id="PF01408"/>
    </source>
</evidence>
<dbReference type="PANTHER" id="PTHR43818">
    <property type="entry name" value="BCDNA.GH03377"/>
    <property type="match status" value="1"/>
</dbReference>
<feature type="domain" description="GFO/IDH/MocA-like oxidoreductase" evidence="3">
    <location>
        <begin position="139"/>
        <end position="287"/>
    </location>
</feature>
<evidence type="ECO:0000259" key="3">
    <source>
        <dbReference type="Pfam" id="PF22725"/>
    </source>
</evidence>
<name>A0A2P7R9W6_9GAMM</name>
<proteinExistence type="predicted"/>
<dbReference type="GO" id="GO:0000166">
    <property type="term" value="F:nucleotide binding"/>
    <property type="evidence" value="ECO:0007669"/>
    <property type="project" value="InterPro"/>
</dbReference>
<accession>A0A2P7R9W6</accession>
<dbReference type="Pfam" id="PF01408">
    <property type="entry name" value="GFO_IDH_MocA"/>
    <property type="match status" value="1"/>
</dbReference>
<feature type="domain" description="Gfo/Idh/MocA-like oxidoreductase N-terminal" evidence="2">
    <location>
        <begin position="4"/>
        <end position="125"/>
    </location>
</feature>
<dbReference type="InterPro" id="IPR036291">
    <property type="entry name" value="NAD(P)-bd_dom_sf"/>
</dbReference>
<dbReference type="Gene3D" id="3.30.360.10">
    <property type="entry name" value="Dihydrodipicolinate Reductase, domain 2"/>
    <property type="match status" value="1"/>
</dbReference>
<dbReference type="SUPFAM" id="SSF55347">
    <property type="entry name" value="Glyceraldehyde-3-phosphate dehydrogenase-like, C-terminal domain"/>
    <property type="match status" value="1"/>
</dbReference>
<evidence type="ECO:0000256" key="1">
    <source>
        <dbReference type="ARBA" id="ARBA00023002"/>
    </source>
</evidence>
<dbReference type="EMBL" id="PXYH01000003">
    <property type="protein sequence ID" value="PSJ46999.1"/>
    <property type="molecule type" value="Genomic_DNA"/>
</dbReference>
<dbReference type="InterPro" id="IPR055170">
    <property type="entry name" value="GFO_IDH_MocA-like_dom"/>
</dbReference>
<keyword evidence="5" id="KW-1185">Reference proteome</keyword>
<gene>
    <name evidence="4" type="ORF">C7I36_02665</name>
</gene>